<sequence length="138" mass="16149">MYKLFLTFIALTALLAAEATMVKDSRHGLMWEDTPHVRETKVTQPRAKEYCSELKLGGFDNWRLPTIHELLTIVDYHRVSPALPKAFSYVEDESFYWTKTRVADEDDAFWGVNFKRGASSKASQYYDRYVRCVRDLKK</sequence>
<dbReference type="PANTHER" id="PTHR35812:SF1">
    <property type="entry name" value="LIPOPROTEIN"/>
    <property type="match status" value="1"/>
</dbReference>
<evidence type="ECO:0000313" key="2">
    <source>
        <dbReference type="EMBL" id="SFV65333.1"/>
    </source>
</evidence>
<dbReference type="AlphaFoldDB" id="A0A1W1CI02"/>
<proteinExistence type="predicted"/>
<dbReference type="Pfam" id="PF07603">
    <property type="entry name" value="Lcl_C"/>
    <property type="match status" value="1"/>
</dbReference>
<accession>A0A1W1CI02</accession>
<gene>
    <name evidence="2" type="ORF">MNB_SV-10-1416</name>
</gene>
<organism evidence="2">
    <name type="scientific">hydrothermal vent metagenome</name>
    <dbReference type="NCBI Taxonomy" id="652676"/>
    <lineage>
        <taxon>unclassified sequences</taxon>
        <taxon>metagenomes</taxon>
        <taxon>ecological metagenomes</taxon>
    </lineage>
</organism>
<dbReference type="InterPro" id="IPR011460">
    <property type="entry name" value="Lcl_C"/>
</dbReference>
<evidence type="ECO:0000259" key="1">
    <source>
        <dbReference type="Pfam" id="PF07603"/>
    </source>
</evidence>
<name>A0A1W1CI02_9ZZZZ</name>
<protein>
    <submittedName>
        <fullName evidence="2">Fimh-like protein</fullName>
    </submittedName>
</protein>
<feature type="domain" description="Lcl C-terminal" evidence="1">
    <location>
        <begin position="21"/>
        <end position="134"/>
    </location>
</feature>
<dbReference type="PANTHER" id="PTHR35812">
    <property type="entry name" value="LIPOPROTEIN"/>
    <property type="match status" value="1"/>
</dbReference>
<reference evidence="2" key="1">
    <citation type="submission" date="2016-10" db="EMBL/GenBank/DDBJ databases">
        <authorList>
            <person name="de Groot N.N."/>
        </authorList>
    </citation>
    <scope>NUCLEOTIDE SEQUENCE</scope>
</reference>
<dbReference type="EMBL" id="FPHL01000039">
    <property type="protein sequence ID" value="SFV65333.1"/>
    <property type="molecule type" value="Genomic_DNA"/>
</dbReference>